<organism evidence="1 2">
    <name type="scientific">Cellulomonas soli</name>
    <dbReference type="NCBI Taxonomy" id="931535"/>
    <lineage>
        <taxon>Bacteria</taxon>
        <taxon>Bacillati</taxon>
        <taxon>Actinomycetota</taxon>
        <taxon>Actinomycetes</taxon>
        <taxon>Micrococcales</taxon>
        <taxon>Cellulomonadaceae</taxon>
        <taxon>Cellulomonas</taxon>
    </lineage>
</organism>
<sequence>MNGWPAGVQLPLSGEIAIYDSEEYRANPESRRPMILLWRPEEDVAVAPGRAGVTRSKNRAERTSAVVPIAEIERYFYRGCGATWSGLDVGLGPHGSDDVTIYYARDPSVAAARGMIGNQYDGFHLEVPFSELQDIVAWEEERALWSPGLLRPWPAGADLPRVGLLAQLRGREFFAGIHPHDPIVHLLMSAAELAAFSDPAEISRDKPRSAAPRATVPRRSVDRLLTRRMDATWNGIPVGVRPDDHRTVTIYYDADPTIHMLPGMAGSRDTEIYRYVTLPELRNVRITEKDIPLWHPALEDQPR</sequence>
<name>A0A512PF58_9CELL</name>
<accession>A0A512PF58</accession>
<dbReference type="RefSeq" id="WP_146953554.1">
    <property type="nucleotide sequence ID" value="NZ_BAABBJ010000001.1"/>
</dbReference>
<evidence type="ECO:0000313" key="1">
    <source>
        <dbReference type="EMBL" id="GEP69813.1"/>
    </source>
</evidence>
<evidence type="ECO:0000313" key="2">
    <source>
        <dbReference type="Proteomes" id="UP000321798"/>
    </source>
</evidence>
<keyword evidence="2" id="KW-1185">Reference proteome</keyword>
<protein>
    <submittedName>
        <fullName evidence="1">Uncharacterized protein</fullName>
    </submittedName>
</protein>
<reference evidence="1 2" key="1">
    <citation type="submission" date="2019-07" db="EMBL/GenBank/DDBJ databases">
        <title>Whole genome shotgun sequence of Cellulomonas soli NBRC 109434.</title>
        <authorList>
            <person name="Hosoyama A."/>
            <person name="Uohara A."/>
            <person name="Ohji S."/>
            <person name="Ichikawa N."/>
        </authorList>
    </citation>
    <scope>NUCLEOTIDE SEQUENCE [LARGE SCALE GENOMIC DNA]</scope>
    <source>
        <strain evidence="1 2">NBRC 109434</strain>
    </source>
</reference>
<proteinExistence type="predicted"/>
<dbReference type="AlphaFoldDB" id="A0A512PF58"/>
<comment type="caution">
    <text evidence="1">The sequence shown here is derived from an EMBL/GenBank/DDBJ whole genome shotgun (WGS) entry which is preliminary data.</text>
</comment>
<dbReference type="Proteomes" id="UP000321798">
    <property type="component" value="Unassembled WGS sequence"/>
</dbReference>
<gene>
    <name evidence="1" type="ORF">CSO01_25280</name>
</gene>
<dbReference type="OrthoDB" id="3696314at2"/>
<dbReference type="EMBL" id="BKAL01000008">
    <property type="protein sequence ID" value="GEP69813.1"/>
    <property type="molecule type" value="Genomic_DNA"/>
</dbReference>